<dbReference type="PROSITE" id="PS50111">
    <property type="entry name" value="CHEMOTAXIS_TRANSDUC_2"/>
    <property type="match status" value="1"/>
</dbReference>
<dbReference type="InterPro" id="IPR016132">
    <property type="entry name" value="Phyto_chromo_attachment"/>
</dbReference>
<dbReference type="SUPFAM" id="SSF58104">
    <property type="entry name" value="Methyl-accepting chemotaxis protein (MCP) signaling domain"/>
    <property type="match status" value="1"/>
</dbReference>
<feature type="domain" description="Phytochrome chromophore attachment site" evidence="4">
    <location>
        <begin position="419"/>
        <end position="559"/>
    </location>
</feature>
<dbReference type="PATRIC" id="fig|272123.3.peg.3462"/>
<dbReference type="SMART" id="SM00283">
    <property type="entry name" value="MA"/>
    <property type="match status" value="1"/>
</dbReference>
<dbReference type="Pfam" id="PF01590">
    <property type="entry name" value="GAF"/>
    <property type="match status" value="6"/>
</dbReference>
<dbReference type="GO" id="GO:0007165">
    <property type="term" value="P:signal transduction"/>
    <property type="evidence" value="ECO:0007669"/>
    <property type="project" value="UniProtKB-KW"/>
</dbReference>
<dbReference type="InterPro" id="IPR004089">
    <property type="entry name" value="MCPsignal_dom"/>
</dbReference>
<dbReference type="OrthoDB" id="419276at2"/>
<feature type="domain" description="Phytochrome chromophore attachment site" evidence="4">
    <location>
        <begin position="602"/>
        <end position="742"/>
    </location>
</feature>
<dbReference type="GO" id="GO:0016020">
    <property type="term" value="C:membrane"/>
    <property type="evidence" value="ECO:0007669"/>
    <property type="project" value="InterPro"/>
</dbReference>
<evidence type="ECO:0000313" key="7">
    <source>
        <dbReference type="EMBL" id="AFZ58584.1"/>
    </source>
</evidence>
<evidence type="ECO:0000256" key="1">
    <source>
        <dbReference type="ARBA" id="ARBA00023224"/>
    </source>
</evidence>
<dbReference type="KEGG" id="acy:Anacy_3174"/>
<feature type="domain" description="HAMP" evidence="6">
    <location>
        <begin position="1151"/>
        <end position="1192"/>
    </location>
</feature>
<feature type="domain" description="Phytochrome chromophore attachment site" evidence="4">
    <location>
        <begin position="968"/>
        <end position="1108"/>
    </location>
</feature>
<keyword evidence="1 3" id="KW-0807">Transducer</keyword>
<dbReference type="CDD" id="cd11386">
    <property type="entry name" value="MCP_signal"/>
    <property type="match status" value="1"/>
</dbReference>
<feature type="domain" description="Methyl-accepting transducer" evidence="5">
    <location>
        <begin position="1197"/>
        <end position="1433"/>
    </location>
</feature>
<keyword evidence="8" id="KW-1185">Reference proteome</keyword>
<dbReference type="PROSITE" id="PS50046">
    <property type="entry name" value="PHYTOCHROME_2"/>
    <property type="match status" value="6"/>
</dbReference>
<dbReference type="InterPro" id="IPR003660">
    <property type="entry name" value="HAMP_dom"/>
</dbReference>
<dbReference type="Gene3D" id="3.30.450.40">
    <property type="match status" value="7"/>
</dbReference>
<dbReference type="InterPro" id="IPR029016">
    <property type="entry name" value="GAF-like_dom_sf"/>
</dbReference>
<comment type="similarity">
    <text evidence="2">Belongs to the methyl-accepting chemotaxis (MCP) protein family.</text>
</comment>
<dbReference type="Proteomes" id="UP000010474">
    <property type="component" value="Chromosome"/>
</dbReference>
<dbReference type="CDD" id="cd06225">
    <property type="entry name" value="HAMP"/>
    <property type="match status" value="1"/>
</dbReference>
<dbReference type="InterPro" id="IPR003018">
    <property type="entry name" value="GAF"/>
</dbReference>
<dbReference type="Pfam" id="PF00015">
    <property type="entry name" value="MCPsignal"/>
    <property type="match status" value="1"/>
</dbReference>
<dbReference type="PROSITE" id="PS50885">
    <property type="entry name" value="HAMP"/>
    <property type="match status" value="1"/>
</dbReference>
<dbReference type="EMBL" id="CP003659">
    <property type="protein sequence ID" value="AFZ58584.1"/>
    <property type="molecule type" value="Genomic_DNA"/>
</dbReference>
<evidence type="ECO:0000256" key="3">
    <source>
        <dbReference type="PROSITE-ProRule" id="PRU00284"/>
    </source>
</evidence>
<dbReference type="eggNOG" id="COG2203">
    <property type="taxonomic scope" value="Bacteria"/>
</dbReference>
<dbReference type="PANTHER" id="PTHR32089">
    <property type="entry name" value="METHYL-ACCEPTING CHEMOTAXIS PROTEIN MCPB"/>
    <property type="match status" value="1"/>
</dbReference>
<evidence type="ECO:0000256" key="2">
    <source>
        <dbReference type="ARBA" id="ARBA00029447"/>
    </source>
</evidence>
<evidence type="ECO:0000259" key="5">
    <source>
        <dbReference type="PROSITE" id="PS50111"/>
    </source>
</evidence>
<dbReference type="eggNOG" id="COG0840">
    <property type="taxonomic scope" value="Bacteria"/>
</dbReference>
<dbReference type="RefSeq" id="WP_015215210.1">
    <property type="nucleotide sequence ID" value="NC_019771.1"/>
</dbReference>
<accession>K9ZIJ6</accession>
<feature type="domain" description="Phytochrome chromophore attachment site" evidence="4">
    <location>
        <begin position="66"/>
        <end position="200"/>
    </location>
</feature>
<reference evidence="8" key="1">
    <citation type="journal article" date="2013" name="Proc. Natl. Acad. Sci. U.S.A.">
        <title>Improving the coverage of the cyanobacterial phylum using diversity-driven genome sequencing.</title>
        <authorList>
            <person name="Shih P.M."/>
            <person name="Wu D."/>
            <person name="Latifi A."/>
            <person name="Axen S.D."/>
            <person name="Fewer D.P."/>
            <person name="Talla E."/>
            <person name="Calteau A."/>
            <person name="Cai F."/>
            <person name="Tandeau de Marsac N."/>
            <person name="Rippka R."/>
            <person name="Herdman M."/>
            <person name="Sivonen K."/>
            <person name="Coursin T."/>
            <person name="Laurent T."/>
            <person name="Goodwin L."/>
            <person name="Nolan M."/>
            <person name="Davenport K.W."/>
            <person name="Han C.S."/>
            <person name="Rubin E.M."/>
            <person name="Eisen J.A."/>
            <person name="Woyke T."/>
            <person name="Gugger M."/>
            <person name="Kerfeld C.A."/>
        </authorList>
    </citation>
    <scope>NUCLEOTIDE SEQUENCE [LARGE SCALE GENOMIC DNA]</scope>
    <source>
        <strain evidence="8">ATCC 27899 / PCC 7122</strain>
    </source>
</reference>
<evidence type="ECO:0000259" key="6">
    <source>
        <dbReference type="PROSITE" id="PS50885"/>
    </source>
</evidence>
<name>K9ZIJ6_ANACC</name>
<dbReference type="PANTHER" id="PTHR32089:SF114">
    <property type="entry name" value="METHYL-ACCEPTING CHEMOTAXIS PROTEIN MCPB"/>
    <property type="match status" value="1"/>
</dbReference>
<protein>
    <submittedName>
        <fullName evidence="7">Methyl-accepting chemotaxis sensory transducer with GAF sensor</fullName>
    </submittedName>
</protein>
<sequence length="1470" mass="164959">MTTLYQSNEDRGNIFAEPEKLDKQNGNTVVNVSHNDKSTANAITQEFKIWRQRFQYITTQMRQVADMDTLLKVTVAEVRDKIGGDRALIYKFTDSDSGTVSAESRTSGWTPSLGENLPAILFGLYTNQDYIEAVVIDDINQIQVTPYQKQLLDKFQVVASLSLPIFVDSKVWGLLVVHSCGSERQWQETETTLLAQITTEITYRLQSFKLQKELQQSTLAKQSAAKVITKILQQPDVDKIFQTTTQEVRQLLKCDRVGVYRFNPDWSGQFVSEAVGNNWTKVVTPDFKMVWEDTHLQETKGGRYAKGETFVVNDTYKIGLAQCHIEILEQFEAKAYIIAPIFSGEKLWGLLAAYQNTGSREWQDWEVSFLTQIGLQFGVAISQGEYLEQVRKQSEQLAQIAKQEKALTKIVNRIRQSSDLEEIFKTTAQEARQALKCDRIAIYHFNPDWSGNFVAESVGSGWVKLVGSDINTLVEDSFLQESKGARFTKGESLWVNDIYQENITPCYLELLEQFETKAYIVVPIFFGEKLWGLLAAYQNTEAREWQSSEVNFLTQIALQFNLAKSQIDYLATVRSKTEELAQIAEQEKTINKIVNRIRQSLDVDDIFRTTTHEVRQALRCDRVGVYKFNPDWGGEFVAESVGTGWTKLVGPNIKTVLDDTHLQDTKGGRYAKGETFVVNDTYAIGLAPCHIAILEQFEAKSYIIVPIFFGDQLWGLLAAYQNTGSREWKESEISFLQQIGSQFSLAKSQLDYIEQVQLQSQEISQLAEQEKTVNKIVNRIRQSLDLEDIFRTATQEVRQSLRCDRVAVYRFHPDWSGQFVAESVGAGWMKVATPDFKMVWEDSHLQETQGGRYAKGESYVVNDIYQAGHAQCHLEVLEQVEARAYIIVPIFYGEKLWGLLAAYQNSGTRQWQPREVNFLEQIGLQISLAKSQIDYIEQVQSKSEKLAQIAEQEKAISKIVNRIRQSLDVEEIFKTTTQEVRLLLKCDRAAVYQFTSDWGGEFVAESVVSGWVKLVGPGIKTILNDPCLQNNEGGRYKKGDTLIVNDIYTATLDPCYIEIIEKYEARAYIIAPILFGEKLWGLLAAYQNSGTREWEESEINLLSRISDQLGLALQQTEYLQQVQAQSSKLAEAAQREKAAKELLQQRSIQLLRAIGPALSGDLTVRAPITEDELGTIADAYNGTLQALQQIVIQVQTASQQVAQTSINSNSSLVGLTDLAKEQSDEITQALSDIQQMVDSTQAVVTNAQLVQVALQQANKTVDSGDIAMNQTVNAIQAIRETVAQTSKKIKRLSESSQKISKVVNLISNFATQTNVLALNAAIEATRAGEYGKGFAVVADEVRSLSRQSAAATIEIEKLVQEIQTETGEVAVAMEMGIQQVVEGTNLVSETRQNLNAIVLATAEISQLIERITEATQKQMSQSVTVTTSMNDVASIANKTFGESQEIATVFQNLSGMAQDLLTTASKFKVK</sequence>
<feature type="domain" description="Phytochrome chromophore attachment site" evidence="4">
    <location>
        <begin position="236"/>
        <end position="376"/>
    </location>
</feature>
<dbReference type="SMART" id="SM00065">
    <property type="entry name" value="GAF"/>
    <property type="match status" value="6"/>
</dbReference>
<evidence type="ECO:0000313" key="8">
    <source>
        <dbReference type="Proteomes" id="UP000010474"/>
    </source>
</evidence>
<organism evidence="7 8">
    <name type="scientific">Anabaena cylindrica (strain ATCC 27899 / PCC 7122)</name>
    <dbReference type="NCBI Taxonomy" id="272123"/>
    <lineage>
        <taxon>Bacteria</taxon>
        <taxon>Bacillati</taxon>
        <taxon>Cyanobacteriota</taxon>
        <taxon>Cyanophyceae</taxon>
        <taxon>Nostocales</taxon>
        <taxon>Nostocaceae</taxon>
        <taxon>Anabaena</taxon>
    </lineage>
</organism>
<dbReference type="STRING" id="272123.Anacy_3174"/>
<evidence type="ECO:0000259" key="4">
    <source>
        <dbReference type="PROSITE" id="PS50046"/>
    </source>
</evidence>
<dbReference type="Gene3D" id="1.10.287.950">
    <property type="entry name" value="Methyl-accepting chemotaxis protein"/>
    <property type="match status" value="1"/>
</dbReference>
<feature type="domain" description="Phytochrome chromophore attachment site" evidence="4">
    <location>
        <begin position="785"/>
        <end position="925"/>
    </location>
</feature>
<dbReference type="HOGENOM" id="CLU_000445_50_0_3"/>
<dbReference type="SUPFAM" id="SSF55781">
    <property type="entry name" value="GAF domain-like"/>
    <property type="match status" value="6"/>
</dbReference>
<proteinExistence type="inferred from homology"/>
<gene>
    <name evidence="7" type="ordered locus">Anacy_3174</name>
</gene>